<accession>A0AA35YHA5</accession>
<organism evidence="3 4">
    <name type="scientific">Lactuca saligna</name>
    <name type="common">Willowleaf lettuce</name>
    <dbReference type="NCBI Taxonomy" id="75948"/>
    <lineage>
        <taxon>Eukaryota</taxon>
        <taxon>Viridiplantae</taxon>
        <taxon>Streptophyta</taxon>
        <taxon>Embryophyta</taxon>
        <taxon>Tracheophyta</taxon>
        <taxon>Spermatophyta</taxon>
        <taxon>Magnoliopsida</taxon>
        <taxon>eudicotyledons</taxon>
        <taxon>Gunneridae</taxon>
        <taxon>Pentapetalae</taxon>
        <taxon>asterids</taxon>
        <taxon>campanulids</taxon>
        <taxon>Asterales</taxon>
        <taxon>Asteraceae</taxon>
        <taxon>Cichorioideae</taxon>
        <taxon>Cichorieae</taxon>
        <taxon>Lactucinae</taxon>
        <taxon>Lactuca</taxon>
    </lineage>
</organism>
<dbReference type="AlphaFoldDB" id="A0AA35YHA5"/>
<keyword evidence="2" id="KW-0378">Hydrolase</keyword>
<dbReference type="Proteomes" id="UP001177003">
    <property type="component" value="Chromosome 2"/>
</dbReference>
<evidence type="ECO:0000313" key="4">
    <source>
        <dbReference type="Proteomes" id="UP001177003"/>
    </source>
</evidence>
<evidence type="ECO:0000313" key="3">
    <source>
        <dbReference type="EMBL" id="CAI9273931.1"/>
    </source>
</evidence>
<reference evidence="3" key="1">
    <citation type="submission" date="2023-04" db="EMBL/GenBank/DDBJ databases">
        <authorList>
            <person name="Vijverberg K."/>
            <person name="Xiong W."/>
            <person name="Schranz E."/>
        </authorList>
    </citation>
    <scope>NUCLEOTIDE SEQUENCE</scope>
</reference>
<proteinExistence type="predicted"/>
<protein>
    <submittedName>
        <fullName evidence="3">Uncharacterized protein</fullName>
    </submittedName>
</protein>
<keyword evidence="4" id="KW-1185">Reference proteome</keyword>
<dbReference type="PANTHER" id="PTHR23422">
    <property type="entry name" value="DIPEPTIDYL PEPTIDASE III-RELATED"/>
    <property type="match status" value="1"/>
</dbReference>
<dbReference type="PANTHER" id="PTHR23422:SF9">
    <property type="entry name" value="ZN-DEPENDENT HYDROLASE"/>
    <property type="match status" value="1"/>
</dbReference>
<dbReference type="GO" id="GO:0008239">
    <property type="term" value="F:dipeptidyl-peptidase activity"/>
    <property type="evidence" value="ECO:0007669"/>
    <property type="project" value="TreeGrafter"/>
</dbReference>
<gene>
    <name evidence="3" type="ORF">LSALG_LOCUS14048</name>
</gene>
<sequence length="194" mass="22578">MCLFFFFQESEVSAVKYISIEEYKQALAKEDLRYVPYSLEGQYGQLFDIIMKRYHCNVEAPSLDFQKKLNRYAPISLTSELTGLTKDEKEALVLLIHAARMMNDIFHQQVLFNNPSLREWLKGNAHKSHFEKLKWSYYSINKSPWSCLDENEAFLTTVDSAIKLLSESTKSILGWNGIEYKAAFPMKKPYGSNF</sequence>
<name>A0AA35YHA5_LACSI</name>
<dbReference type="GO" id="GO:0005737">
    <property type="term" value="C:cytoplasm"/>
    <property type="evidence" value="ECO:0007669"/>
    <property type="project" value="TreeGrafter"/>
</dbReference>
<dbReference type="GO" id="GO:0046872">
    <property type="term" value="F:metal ion binding"/>
    <property type="evidence" value="ECO:0007669"/>
    <property type="project" value="UniProtKB-KW"/>
</dbReference>
<evidence type="ECO:0000256" key="1">
    <source>
        <dbReference type="ARBA" id="ARBA00022723"/>
    </source>
</evidence>
<keyword evidence="1" id="KW-0479">Metal-binding</keyword>
<evidence type="ECO:0000256" key="2">
    <source>
        <dbReference type="ARBA" id="ARBA00022801"/>
    </source>
</evidence>
<dbReference type="EMBL" id="OX465078">
    <property type="protein sequence ID" value="CAI9273931.1"/>
    <property type="molecule type" value="Genomic_DNA"/>
</dbReference>
<dbReference type="InterPro" id="IPR039461">
    <property type="entry name" value="Peptidase_M49"/>
</dbReference>